<name>A0A2S5KKG8_9PROT</name>
<organism evidence="1 2">
    <name type="scientific">Proteobacteria bacterium 228</name>
    <dbReference type="NCBI Taxonomy" id="2083153"/>
    <lineage>
        <taxon>Bacteria</taxon>
        <taxon>Pseudomonadati</taxon>
        <taxon>Pseudomonadota</taxon>
    </lineage>
</organism>
<dbReference type="InterPro" id="IPR029058">
    <property type="entry name" value="AB_hydrolase_fold"/>
</dbReference>
<evidence type="ECO:0000313" key="1">
    <source>
        <dbReference type="EMBL" id="PPC75230.1"/>
    </source>
</evidence>
<reference evidence="1 2" key="1">
    <citation type="submission" date="2018-02" db="EMBL/GenBank/DDBJ databases">
        <title>novel marine gammaproteobacteria from coastal saline agro ecosystem.</title>
        <authorList>
            <person name="Krishnan R."/>
            <person name="Ramesh Kumar N."/>
        </authorList>
    </citation>
    <scope>NUCLEOTIDE SEQUENCE [LARGE SCALE GENOMIC DNA]</scope>
    <source>
        <strain evidence="1 2">228</strain>
    </source>
</reference>
<dbReference type="OrthoDB" id="7066649at2"/>
<dbReference type="Gene3D" id="3.40.50.1820">
    <property type="entry name" value="alpha/beta hydrolase"/>
    <property type="match status" value="1"/>
</dbReference>
<evidence type="ECO:0008006" key="3">
    <source>
        <dbReference type="Google" id="ProtNLM"/>
    </source>
</evidence>
<accession>A0A2S5KKG8</accession>
<dbReference type="Proteomes" id="UP000238196">
    <property type="component" value="Unassembled WGS sequence"/>
</dbReference>
<protein>
    <recommendedName>
        <fullName evidence="3">Alpha/beta hydrolase</fullName>
    </recommendedName>
</protein>
<gene>
    <name evidence="1" type="ORF">C4K68_21570</name>
</gene>
<proteinExistence type="predicted"/>
<dbReference type="SUPFAM" id="SSF53474">
    <property type="entry name" value="alpha/beta-Hydrolases"/>
    <property type="match status" value="1"/>
</dbReference>
<sequence length="208" mass="21890">MARILEYFVGGGADKGDLLSKVVGATNNIRDGALYHRSVELSTPVQTEYAGHEDEAQILVSIQSALKRGDTVNLTGHSWGGGAAIRIAQKLKQQGQSVNILITLDPVSLLPLTSPVGARIWVNVYQNQTLVDAIATVPVVGNAVAGIASAFSAPFADDASDTIATLGGQLGYQNKANINKETSLGHSESRAMYKLALAALQAKGERSY</sequence>
<dbReference type="AlphaFoldDB" id="A0A2S5KKG8"/>
<evidence type="ECO:0000313" key="2">
    <source>
        <dbReference type="Proteomes" id="UP000238196"/>
    </source>
</evidence>
<dbReference type="EMBL" id="PRLP01000106">
    <property type="protein sequence ID" value="PPC75230.1"/>
    <property type="molecule type" value="Genomic_DNA"/>
</dbReference>
<comment type="caution">
    <text evidence="1">The sequence shown here is derived from an EMBL/GenBank/DDBJ whole genome shotgun (WGS) entry which is preliminary data.</text>
</comment>